<comment type="caution">
    <text evidence="1">The sequence shown here is derived from an EMBL/GenBank/DDBJ whole genome shotgun (WGS) entry which is preliminary data.</text>
</comment>
<protein>
    <submittedName>
        <fullName evidence="1">Uncharacterized protein</fullName>
    </submittedName>
</protein>
<evidence type="ECO:0000313" key="1">
    <source>
        <dbReference type="EMBL" id="MEN3535848.1"/>
    </source>
</evidence>
<name>A0ABV0AMP2_9ACTN</name>
<gene>
    <name evidence="1" type="ORF">AAH991_12095</name>
</gene>
<dbReference type="Proteomes" id="UP001447516">
    <property type="component" value="Unassembled WGS sequence"/>
</dbReference>
<organism evidence="1 2">
    <name type="scientific">Microbispora maris</name>
    <dbReference type="NCBI Taxonomy" id="3144104"/>
    <lineage>
        <taxon>Bacteria</taxon>
        <taxon>Bacillati</taxon>
        <taxon>Actinomycetota</taxon>
        <taxon>Actinomycetes</taxon>
        <taxon>Streptosporangiales</taxon>
        <taxon>Streptosporangiaceae</taxon>
        <taxon>Microbispora</taxon>
    </lineage>
</organism>
<reference evidence="1 2" key="1">
    <citation type="submission" date="2024-05" db="EMBL/GenBank/DDBJ databases">
        <title>Microbispora sp.ZYX-F-249.</title>
        <authorList>
            <person name="Xie H."/>
        </authorList>
    </citation>
    <scope>NUCLEOTIDE SEQUENCE [LARGE SCALE GENOMIC DNA]</scope>
    <source>
        <strain evidence="1 2">ZYX-F-249</strain>
    </source>
</reference>
<proteinExistence type="predicted"/>
<dbReference type="EMBL" id="JBDJAW010000007">
    <property type="protein sequence ID" value="MEN3535848.1"/>
    <property type="molecule type" value="Genomic_DNA"/>
</dbReference>
<sequence length="74" mass="8306">MGVDVVLMRVEQRGTSPKRRTLAPVAVAPDPEEVFVRLVARVRGRGTHPMLERVDPYGSLILSPAEMPQFLRPR</sequence>
<keyword evidence="2" id="KW-1185">Reference proteome</keyword>
<evidence type="ECO:0000313" key="2">
    <source>
        <dbReference type="Proteomes" id="UP001447516"/>
    </source>
</evidence>
<dbReference type="RefSeq" id="WP_346225865.1">
    <property type="nucleotide sequence ID" value="NZ_JBDJAW010000007.1"/>
</dbReference>
<accession>A0ABV0AMP2</accession>